<keyword evidence="2" id="KW-0812">Transmembrane</keyword>
<feature type="transmembrane region" description="Helical" evidence="2">
    <location>
        <begin position="106"/>
        <end position="129"/>
    </location>
</feature>
<dbReference type="EMBL" id="JBANRG010000075">
    <property type="protein sequence ID" value="KAK7439034.1"/>
    <property type="molecule type" value="Genomic_DNA"/>
</dbReference>
<sequence length="341" mass="37918">MGEMSSLLDSLNPELKNIIQMALRDFIKNILGALYTMIVTSLWLGVSLSLFVALLGTSSAQSHRKPIFILCMIAVAIGTIPSVLFLKILIQSIIGFNFAQSETPYLIALSFFSFFASICIDAILLFRLVAVFPPSIVSRRALTRIFGPLLMFKLARLTTTIVLVVRYLSKTREFPSYDPINFFLVVKTIPELRLAWSLQITDNALCSFLFIYRLHRTRSFSARLRNSSYGKRLRTLLLITVSNFVLPVVFVIVELGVVNSTSAMALAGINVSATNIEVIGVLFATIWASQEVDSWNQGEAEIASKDIYLPTISIASDRLGGEPSYDGEQRSQPSKMSMIIH</sequence>
<keyword evidence="2" id="KW-0472">Membrane</keyword>
<proteinExistence type="predicted"/>
<feature type="transmembrane region" description="Helical" evidence="2">
    <location>
        <begin position="30"/>
        <end position="55"/>
    </location>
</feature>
<evidence type="ECO:0000256" key="1">
    <source>
        <dbReference type="SAM" id="MobiDB-lite"/>
    </source>
</evidence>
<feature type="transmembrane region" description="Helical" evidence="2">
    <location>
        <begin position="263"/>
        <end position="288"/>
    </location>
</feature>
<feature type="transmembrane region" description="Helical" evidence="2">
    <location>
        <begin position="194"/>
        <end position="214"/>
    </location>
</feature>
<evidence type="ECO:0000256" key="2">
    <source>
        <dbReference type="SAM" id="Phobius"/>
    </source>
</evidence>
<feature type="transmembrane region" description="Helical" evidence="2">
    <location>
        <begin position="150"/>
        <end position="169"/>
    </location>
</feature>
<keyword evidence="2" id="KW-1133">Transmembrane helix</keyword>
<keyword evidence="4" id="KW-1185">Reference proteome</keyword>
<evidence type="ECO:0000313" key="4">
    <source>
        <dbReference type="Proteomes" id="UP001498398"/>
    </source>
</evidence>
<name>A0ABR1IR83_9AGAR</name>
<feature type="transmembrane region" description="Helical" evidence="2">
    <location>
        <begin position="235"/>
        <end position="257"/>
    </location>
</feature>
<dbReference type="Proteomes" id="UP001498398">
    <property type="component" value="Unassembled WGS sequence"/>
</dbReference>
<protein>
    <submittedName>
        <fullName evidence="3">Uncharacterized protein</fullName>
    </submittedName>
</protein>
<organism evidence="3 4">
    <name type="scientific">Marasmiellus scandens</name>
    <dbReference type="NCBI Taxonomy" id="2682957"/>
    <lineage>
        <taxon>Eukaryota</taxon>
        <taxon>Fungi</taxon>
        <taxon>Dikarya</taxon>
        <taxon>Basidiomycota</taxon>
        <taxon>Agaricomycotina</taxon>
        <taxon>Agaricomycetes</taxon>
        <taxon>Agaricomycetidae</taxon>
        <taxon>Agaricales</taxon>
        <taxon>Marasmiineae</taxon>
        <taxon>Omphalotaceae</taxon>
        <taxon>Marasmiellus</taxon>
    </lineage>
</organism>
<accession>A0ABR1IR83</accession>
<gene>
    <name evidence="3" type="ORF">VKT23_017740</name>
</gene>
<comment type="caution">
    <text evidence="3">The sequence shown here is derived from an EMBL/GenBank/DDBJ whole genome shotgun (WGS) entry which is preliminary data.</text>
</comment>
<evidence type="ECO:0000313" key="3">
    <source>
        <dbReference type="EMBL" id="KAK7439034.1"/>
    </source>
</evidence>
<feature type="transmembrane region" description="Helical" evidence="2">
    <location>
        <begin position="67"/>
        <end position="94"/>
    </location>
</feature>
<reference evidence="3 4" key="1">
    <citation type="submission" date="2024-01" db="EMBL/GenBank/DDBJ databases">
        <title>A draft genome for the cacao thread blight pathogen Marasmiellus scandens.</title>
        <authorList>
            <person name="Baruah I.K."/>
            <person name="Leung J."/>
            <person name="Bukari Y."/>
            <person name="Amoako-Attah I."/>
            <person name="Meinhardt L.W."/>
            <person name="Bailey B.A."/>
            <person name="Cohen S.P."/>
        </authorList>
    </citation>
    <scope>NUCLEOTIDE SEQUENCE [LARGE SCALE GENOMIC DNA]</scope>
    <source>
        <strain evidence="3 4">GH-19</strain>
    </source>
</reference>
<feature type="region of interest" description="Disordered" evidence="1">
    <location>
        <begin position="319"/>
        <end position="341"/>
    </location>
</feature>